<reference evidence="12 13" key="1">
    <citation type="submission" date="2020-07" db="EMBL/GenBank/DDBJ databases">
        <title>Sequencing the genomes of 1000 actinobacteria strains.</title>
        <authorList>
            <person name="Klenk H.-P."/>
        </authorList>
    </citation>
    <scope>NUCLEOTIDE SEQUENCE [LARGE SCALE GENOMIC DNA]</scope>
    <source>
        <strain evidence="12 13">DSM 100723</strain>
    </source>
</reference>
<dbReference type="UniPathway" id="UPA00214"/>
<dbReference type="InterPro" id="IPR005886">
    <property type="entry name" value="UDP_G4E"/>
</dbReference>
<dbReference type="PANTHER" id="PTHR43725:SF47">
    <property type="entry name" value="UDP-GLUCOSE 4-EPIMERASE"/>
    <property type="match status" value="1"/>
</dbReference>
<keyword evidence="10" id="KW-0119">Carbohydrate metabolism</keyword>
<comment type="caution">
    <text evidence="12">The sequence shown here is derived from an EMBL/GenBank/DDBJ whole genome shotgun (WGS) entry which is preliminary data.</text>
</comment>
<evidence type="ECO:0000256" key="10">
    <source>
        <dbReference type="RuleBase" id="RU366046"/>
    </source>
</evidence>
<gene>
    <name evidence="12" type="ORF">FHX74_003514</name>
</gene>
<dbReference type="InterPro" id="IPR001509">
    <property type="entry name" value="Epimerase_deHydtase"/>
</dbReference>
<dbReference type="PANTHER" id="PTHR43725">
    <property type="entry name" value="UDP-GLUCOSE 4-EPIMERASE"/>
    <property type="match status" value="1"/>
</dbReference>
<dbReference type="Gene3D" id="3.90.25.10">
    <property type="entry name" value="UDP-galactose 4-epimerase, domain 1"/>
    <property type="match status" value="1"/>
</dbReference>
<comment type="cofactor">
    <cofactor evidence="2 10">
        <name>NAD(+)</name>
        <dbReference type="ChEBI" id="CHEBI:57540"/>
    </cofactor>
</comment>
<protein>
    <recommendedName>
        <fullName evidence="6 10">UDP-glucose 4-epimerase</fullName>
        <ecNumber evidence="5 10">5.1.3.2</ecNumber>
    </recommendedName>
</protein>
<name>A0A7W3IV75_9ACTN</name>
<comment type="pathway">
    <text evidence="3 10">Carbohydrate metabolism; galactose metabolism.</text>
</comment>
<dbReference type="NCBIfam" id="NF007956">
    <property type="entry name" value="PRK10675.1"/>
    <property type="match status" value="1"/>
</dbReference>
<evidence type="ECO:0000259" key="11">
    <source>
        <dbReference type="Pfam" id="PF01370"/>
    </source>
</evidence>
<dbReference type="Proteomes" id="UP000523079">
    <property type="component" value="Unassembled WGS sequence"/>
</dbReference>
<dbReference type="InterPro" id="IPR036291">
    <property type="entry name" value="NAD(P)-bd_dom_sf"/>
</dbReference>
<dbReference type="CDD" id="cd05247">
    <property type="entry name" value="UDP_G4E_1_SDR_e"/>
    <property type="match status" value="1"/>
</dbReference>
<accession>A0A7W3IV75</accession>
<dbReference type="Pfam" id="PF01370">
    <property type="entry name" value="Epimerase"/>
    <property type="match status" value="1"/>
</dbReference>
<evidence type="ECO:0000256" key="8">
    <source>
        <dbReference type="ARBA" id="ARBA00023144"/>
    </source>
</evidence>
<dbReference type="RefSeq" id="WP_182561483.1">
    <property type="nucleotide sequence ID" value="NZ_JACGWT010000006.1"/>
</dbReference>
<organism evidence="12 13">
    <name type="scientific">Microlunatus kandeliicorticis</name>
    <dbReference type="NCBI Taxonomy" id="1759536"/>
    <lineage>
        <taxon>Bacteria</taxon>
        <taxon>Bacillati</taxon>
        <taxon>Actinomycetota</taxon>
        <taxon>Actinomycetes</taxon>
        <taxon>Propionibacteriales</taxon>
        <taxon>Propionibacteriaceae</taxon>
        <taxon>Microlunatus</taxon>
    </lineage>
</organism>
<sequence>MKVLLTGGAGYIGSHTAVVLLEAGHDVVVLDNLANSSPESLVRVAELTGREAPLVVGDIADRKLVERTLRDHGIDAVIHFAGLKAVGESVAKPLDYYTNNTGGTLELLHAMDAAQVRTIVFSSSATVYGAPEQVPLIEKMELDATNPYGRTKEQIEDILTDVAAADDRWRVALLRYFNPVGAHPSGRIGEDPTGIPNNLMPFIAQVAVGRREKLVVFGDDYPTPDGTCIRDYIHVLDLAAGHLAALEFLADHQGRHSWNLGTGHGSSVYEVLHAFERAVGRPIPYEVGPRRPGDAPVSYADPSAALADLSWSASRGLDEMCADHWRWQQQNPHGYTG</sequence>
<evidence type="ECO:0000256" key="3">
    <source>
        <dbReference type="ARBA" id="ARBA00004947"/>
    </source>
</evidence>
<evidence type="ECO:0000256" key="5">
    <source>
        <dbReference type="ARBA" id="ARBA00013189"/>
    </source>
</evidence>
<comment type="subunit">
    <text evidence="10">Homodimer.</text>
</comment>
<evidence type="ECO:0000256" key="4">
    <source>
        <dbReference type="ARBA" id="ARBA00007637"/>
    </source>
</evidence>
<dbReference type="SUPFAM" id="SSF51735">
    <property type="entry name" value="NAD(P)-binding Rossmann-fold domains"/>
    <property type="match status" value="1"/>
</dbReference>
<dbReference type="GO" id="GO:0005829">
    <property type="term" value="C:cytosol"/>
    <property type="evidence" value="ECO:0007669"/>
    <property type="project" value="TreeGrafter"/>
</dbReference>
<evidence type="ECO:0000256" key="6">
    <source>
        <dbReference type="ARBA" id="ARBA00018569"/>
    </source>
</evidence>
<keyword evidence="8" id="KW-0299">Galactose metabolism</keyword>
<evidence type="ECO:0000256" key="1">
    <source>
        <dbReference type="ARBA" id="ARBA00000083"/>
    </source>
</evidence>
<dbReference type="AlphaFoldDB" id="A0A7W3IV75"/>
<dbReference type="GO" id="GO:0006012">
    <property type="term" value="P:galactose metabolic process"/>
    <property type="evidence" value="ECO:0007669"/>
    <property type="project" value="UniProtKB-UniPathway"/>
</dbReference>
<feature type="domain" description="NAD-dependent epimerase/dehydratase" evidence="11">
    <location>
        <begin position="3"/>
        <end position="261"/>
    </location>
</feature>
<dbReference type="GO" id="GO:0003978">
    <property type="term" value="F:UDP-glucose 4-epimerase activity"/>
    <property type="evidence" value="ECO:0007669"/>
    <property type="project" value="UniProtKB-UniRule"/>
</dbReference>
<dbReference type="EC" id="5.1.3.2" evidence="5 10"/>
<dbReference type="Gene3D" id="3.40.50.720">
    <property type="entry name" value="NAD(P)-binding Rossmann-like Domain"/>
    <property type="match status" value="1"/>
</dbReference>
<keyword evidence="9 10" id="KW-0413">Isomerase</keyword>
<evidence type="ECO:0000313" key="12">
    <source>
        <dbReference type="EMBL" id="MBA8795873.1"/>
    </source>
</evidence>
<evidence type="ECO:0000256" key="9">
    <source>
        <dbReference type="ARBA" id="ARBA00023235"/>
    </source>
</evidence>
<evidence type="ECO:0000313" key="13">
    <source>
        <dbReference type="Proteomes" id="UP000523079"/>
    </source>
</evidence>
<evidence type="ECO:0000256" key="7">
    <source>
        <dbReference type="ARBA" id="ARBA00023027"/>
    </source>
</evidence>
<proteinExistence type="inferred from homology"/>
<evidence type="ECO:0000256" key="2">
    <source>
        <dbReference type="ARBA" id="ARBA00001911"/>
    </source>
</evidence>
<comment type="similarity">
    <text evidence="4 10">Belongs to the NAD(P)-dependent epimerase/dehydratase family.</text>
</comment>
<comment type="catalytic activity">
    <reaction evidence="1 10">
        <text>UDP-alpha-D-glucose = UDP-alpha-D-galactose</text>
        <dbReference type="Rhea" id="RHEA:22168"/>
        <dbReference type="ChEBI" id="CHEBI:58885"/>
        <dbReference type="ChEBI" id="CHEBI:66914"/>
        <dbReference type="EC" id="5.1.3.2"/>
    </reaction>
</comment>
<dbReference type="EMBL" id="JACGWT010000006">
    <property type="protein sequence ID" value="MBA8795873.1"/>
    <property type="molecule type" value="Genomic_DNA"/>
</dbReference>
<keyword evidence="13" id="KW-1185">Reference proteome</keyword>
<dbReference type="NCBIfam" id="TIGR01179">
    <property type="entry name" value="galE"/>
    <property type="match status" value="1"/>
</dbReference>
<keyword evidence="7 10" id="KW-0520">NAD</keyword>